<protein>
    <recommendedName>
        <fullName evidence="4">DUF4878 domain-containing protein</fullName>
    </recommendedName>
</protein>
<feature type="signal peptide" evidence="1">
    <location>
        <begin position="1"/>
        <end position="19"/>
    </location>
</feature>
<dbReference type="Proteomes" id="UP001221302">
    <property type="component" value="Unassembled WGS sequence"/>
</dbReference>
<keyword evidence="1" id="KW-0732">Signal</keyword>
<dbReference type="Gene3D" id="3.10.450.50">
    <property type="match status" value="1"/>
</dbReference>
<reference evidence="2" key="1">
    <citation type="submission" date="2023-03" db="EMBL/GenBank/DDBJ databases">
        <title>Stygiobacter electus gen. nov., sp. nov., facultatively anaerobic thermotolerant bacterium of the class Ignavibacteria from a well of Yessentuki mineral water deposit.</title>
        <authorList>
            <person name="Podosokorskaya O.A."/>
            <person name="Elcheninov A.G."/>
            <person name="Petrova N.F."/>
            <person name="Zavarzina D.G."/>
            <person name="Kublanov I.V."/>
            <person name="Merkel A.Y."/>
        </authorList>
    </citation>
    <scope>NUCLEOTIDE SEQUENCE</scope>
    <source>
        <strain evidence="2">09-Me</strain>
    </source>
</reference>
<comment type="caution">
    <text evidence="2">The sequence shown here is derived from an EMBL/GenBank/DDBJ whole genome shotgun (WGS) entry which is preliminary data.</text>
</comment>
<keyword evidence="3" id="KW-1185">Reference proteome</keyword>
<sequence length="135" mass="15584">MKTTKTLVFILLFSIPLSAQVKIDYSDPEEVAEKFLEYFYKGQWFDAAKYCGASDCQKQIEIMMTKMALDDVTQEEGKCVATVDSVKIDDSKIKGTIYFTKKCSASDKGEKKKLNIIKVDDKWLVEYVFKRDKYL</sequence>
<organism evidence="2 3">
    <name type="scientific">Stygiobacter electus</name>
    <dbReference type="NCBI Taxonomy" id="3032292"/>
    <lineage>
        <taxon>Bacteria</taxon>
        <taxon>Pseudomonadati</taxon>
        <taxon>Ignavibacteriota</taxon>
        <taxon>Ignavibacteria</taxon>
        <taxon>Ignavibacteriales</taxon>
        <taxon>Melioribacteraceae</taxon>
        <taxon>Stygiobacter</taxon>
    </lineage>
</organism>
<accession>A0AAE3P2R2</accession>
<dbReference type="EMBL" id="JARGDL010000023">
    <property type="protein sequence ID" value="MDF1612999.1"/>
    <property type="molecule type" value="Genomic_DNA"/>
</dbReference>
<evidence type="ECO:0000313" key="2">
    <source>
        <dbReference type="EMBL" id="MDF1612999.1"/>
    </source>
</evidence>
<evidence type="ECO:0000256" key="1">
    <source>
        <dbReference type="SAM" id="SignalP"/>
    </source>
</evidence>
<feature type="chain" id="PRO_5042139598" description="DUF4878 domain-containing protein" evidence="1">
    <location>
        <begin position="20"/>
        <end position="135"/>
    </location>
</feature>
<dbReference type="AlphaFoldDB" id="A0AAE3P2R2"/>
<proteinExistence type="predicted"/>
<gene>
    <name evidence="2" type="ORF">P0M35_12610</name>
</gene>
<evidence type="ECO:0000313" key="3">
    <source>
        <dbReference type="Proteomes" id="UP001221302"/>
    </source>
</evidence>
<dbReference type="RefSeq" id="WP_321536770.1">
    <property type="nucleotide sequence ID" value="NZ_JARGDL010000023.1"/>
</dbReference>
<name>A0AAE3P2R2_9BACT</name>
<evidence type="ECO:0008006" key="4">
    <source>
        <dbReference type="Google" id="ProtNLM"/>
    </source>
</evidence>